<comment type="caution">
    <text evidence="2">The sequence shown here is derived from an EMBL/GenBank/DDBJ whole genome shotgun (WGS) entry which is preliminary data.</text>
</comment>
<dbReference type="EMBL" id="BPVZ01000020">
    <property type="protein sequence ID" value="GKV03077.1"/>
    <property type="molecule type" value="Genomic_DNA"/>
</dbReference>
<dbReference type="AlphaFoldDB" id="A0AAV5IMC3"/>
<feature type="region of interest" description="Disordered" evidence="1">
    <location>
        <begin position="1"/>
        <end position="21"/>
    </location>
</feature>
<protein>
    <recommendedName>
        <fullName evidence="4">AtpF</fullName>
    </recommendedName>
</protein>
<evidence type="ECO:0000256" key="1">
    <source>
        <dbReference type="SAM" id="MobiDB-lite"/>
    </source>
</evidence>
<evidence type="ECO:0000313" key="2">
    <source>
        <dbReference type="EMBL" id="GKV03077.1"/>
    </source>
</evidence>
<dbReference type="Proteomes" id="UP001054252">
    <property type="component" value="Unassembled WGS sequence"/>
</dbReference>
<keyword evidence="3" id="KW-1185">Reference proteome</keyword>
<evidence type="ECO:0000313" key="3">
    <source>
        <dbReference type="Proteomes" id="UP001054252"/>
    </source>
</evidence>
<name>A0AAV5IMC3_9ROSI</name>
<evidence type="ECO:0008006" key="4">
    <source>
        <dbReference type="Google" id="ProtNLM"/>
    </source>
</evidence>
<sequence length="33" mass="3569">MGSIEPNNLGFAKPKNLGSFNPNHWVLQSSNLG</sequence>
<organism evidence="2 3">
    <name type="scientific">Rubroshorea leprosula</name>
    <dbReference type="NCBI Taxonomy" id="152421"/>
    <lineage>
        <taxon>Eukaryota</taxon>
        <taxon>Viridiplantae</taxon>
        <taxon>Streptophyta</taxon>
        <taxon>Embryophyta</taxon>
        <taxon>Tracheophyta</taxon>
        <taxon>Spermatophyta</taxon>
        <taxon>Magnoliopsida</taxon>
        <taxon>eudicotyledons</taxon>
        <taxon>Gunneridae</taxon>
        <taxon>Pentapetalae</taxon>
        <taxon>rosids</taxon>
        <taxon>malvids</taxon>
        <taxon>Malvales</taxon>
        <taxon>Dipterocarpaceae</taxon>
        <taxon>Rubroshorea</taxon>
    </lineage>
</organism>
<accession>A0AAV5IMC3</accession>
<gene>
    <name evidence="2" type="ORF">SLEP1_g15445</name>
</gene>
<proteinExistence type="predicted"/>
<reference evidence="2 3" key="1">
    <citation type="journal article" date="2021" name="Commun. Biol.">
        <title>The genome of Shorea leprosula (Dipterocarpaceae) highlights the ecological relevance of drought in aseasonal tropical rainforests.</title>
        <authorList>
            <person name="Ng K.K.S."/>
            <person name="Kobayashi M.J."/>
            <person name="Fawcett J.A."/>
            <person name="Hatakeyama M."/>
            <person name="Paape T."/>
            <person name="Ng C.H."/>
            <person name="Ang C.C."/>
            <person name="Tnah L.H."/>
            <person name="Lee C.T."/>
            <person name="Nishiyama T."/>
            <person name="Sese J."/>
            <person name="O'Brien M.J."/>
            <person name="Copetti D."/>
            <person name="Mohd Noor M.I."/>
            <person name="Ong R.C."/>
            <person name="Putra M."/>
            <person name="Sireger I.Z."/>
            <person name="Indrioko S."/>
            <person name="Kosugi Y."/>
            <person name="Izuno A."/>
            <person name="Isagi Y."/>
            <person name="Lee S.L."/>
            <person name="Shimizu K.K."/>
        </authorList>
    </citation>
    <scope>NUCLEOTIDE SEQUENCE [LARGE SCALE GENOMIC DNA]</scope>
    <source>
        <strain evidence="2">214</strain>
    </source>
</reference>